<evidence type="ECO:0000256" key="1">
    <source>
        <dbReference type="SAM" id="MobiDB-lite"/>
    </source>
</evidence>
<evidence type="ECO:0000256" key="2">
    <source>
        <dbReference type="SAM" id="SignalP"/>
    </source>
</evidence>
<feature type="chain" id="PRO_5043573507" evidence="2">
    <location>
        <begin position="18"/>
        <end position="306"/>
    </location>
</feature>
<organism evidence="3 4">
    <name type="scientific">Lithospermum erythrorhizon</name>
    <name type="common">Purple gromwell</name>
    <name type="synonym">Lithospermum officinale var. erythrorhizon</name>
    <dbReference type="NCBI Taxonomy" id="34254"/>
    <lineage>
        <taxon>Eukaryota</taxon>
        <taxon>Viridiplantae</taxon>
        <taxon>Streptophyta</taxon>
        <taxon>Embryophyta</taxon>
        <taxon>Tracheophyta</taxon>
        <taxon>Spermatophyta</taxon>
        <taxon>Magnoliopsida</taxon>
        <taxon>eudicotyledons</taxon>
        <taxon>Gunneridae</taxon>
        <taxon>Pentapetalae</taxon>
        <taxon>asterids</taxon>
        <taxon>lamiids</taxon>
        <taxon>Boraginales</taxon>
        <taxon>Boraginaceae</taxon>
        <taxon>Boraginoideae</taxon>
        <taxon>Lithospermeae</taxon>
        <taxon>Lithospermum</taxon>
    </lineage>
</organism>
<accession>A0AAV3P341</accession>
<reference evidence="3 4" key="1">
    <citation type="submission" date="2024-01" db="EMBL/GenBank/DDBJ databases">
        <title>The complete chloroplast genome sequence of Lithospermum erythrorhizon: insights into the phylogenetic relationship among Boraginaceae species and the maternal lineages of purple gromwells.</title>
        <authorList>
            <person name="Okada T."/>
            <person name="Watanabe K."/>
        </authorList>
    </citation>
    <scope>NUCLEOTIDE SEQUENCE [LARGE SCALE GENOMIC DNA]</scope>
</reference>
<proteinExistence type="predicted"/>
<gene>
    <name evidence="3" type="ORF">LIER_06114</name>
</gene>
<name>A0AAV3P341_LITER</name>
<feature type="compositionally biased region" description="Basic and acidic residues" evidence="1">
    <location>
        <begin position="215"/>
        <end position="228"/>
    </location>
</feature>
<protein>
    <submittedName>
        <fullName evidence="3">Uncharacterized protein</fullName>
    </submittedName>
</protein>
<feature type="compositionally biased region" description="Gly residues" evidence="1">
    <location>
        <begin position="237"/>
        <end position="247"/>
    </location>
</feature>
<feature type="compositionally biased region" description="Basic and acidic residues" evidence="1">
    <location>
        <begin position="274"/>
        <end position="295"/>
    </location>
</feature>
<dbReference type="EMBL" id="BAABME010000872">
    <property type="protein sequence ID" value="GAA0146077.1"/>
    <property type="molecule type" value="Genomic_DNA"/>
</dbReference>
<feature type="compositionally biased region" description="Low complexity" evidence="1">
    <location>
        <begin position="178"/>
        <end position="188"/>
    </location>
</feature>
<keyword evidence="4" id="KW-1185">Reference proteome</keyword>
<keyword evidence="2" id="KW-0732">Signal</keyword>
<feature type="signal peptide" evidence="2">
    <location>
        <begin position="1"/>
        <end position="17"/>
    </location>
</feature>
<comment type="caution">
    <text evidence="3">The sequence shown here is derived from an EMBL/GenBank/DDBJ whole genome shotgun (WGS) entry which is preliminary data.</text>
</comment>
<feature type="region of interest" description="Disordered" evidence="1">
    <location>
        <begin position="170"/>
        <end position="306"/>
    </location>
</feature>
<sequence length="306" mass="31388">MALGLLRSLRGAILSLGRLLSTFDQGASSSSSFFLDFSSPLPSPAPSVPNCGCLFCSLLVFTSAESILKGCDPSPSCGLSSSSIIKMVRPTLEDVPIDGGGSYTSIEMTMKKKKKWKHPPPEENVTQLVASNVDPSFLVRVPKDNRVNMEGVLDGKMQSVVEEWGGNALSTPVVDSNSPTVGTVSSPPVGGGAIAPPSVVDKDCAPRILDVSNDGDDRKSQAEPEKPTPKLVSPPIVGGGSDSGGLQFGAVTGGSLVFQAGGSGGGSGGESDELTGRRPKVADKAKRRVGGERSRPPGVSLGGGRP</sequence>
<dbReference type="AlphaFoldDB" id="A0AAV3P341"/>
<evidence type="ECO:0000313" key="3">
    <source>
        <dbReference type="EMBL" id="GAA0146077.1"/>
    </source>
</evidence>
<evidence type="ECO:0000313" key="4">
    <source>
        <dbReference type="Proteomes" id="UP001454036"/>
    </source>
</evidence>
<dbReference type="Proteomes" id="UP001454036">
    <property type="component" value="Unassembled WGS sequence"/>
</dbReference>